<dbReference type="InterPro" id="IPR046580">
    <property type="entry name" value="DUF6640"/>
</dbReference>
<keyword evidence="1" id="KW-0812">Transmembrane</keyword>
<evidence type="ECO:0000313" key="4">
    <source>
        <dbReference type="Proteomes" id="UP000803884"/>
    </source>
</evidence>
<comment type="caution">
    <text evidence="3">The sequence shown here is derived from an EMBL/GenBank/DDBJ whole genome shotgun (WGS) entry which is preliminary data.</text>
</comment>
<feature type="transmembrane region" description="Helical" evidence="1">
    <location>
        <begin position="45"/>
        <end position="68"/>
    </location>
</feature>
<accession>A0AB34KML7</accession>
<sequence>MPLLTPGRLLFLLANISYSLGAFLADWNATHIHNPLWPPHAKFHNGQTMSLAVLLALTSTYFAFRPAFTALSKAEERHSVIMAAVSGSLYCGAGLSAILYPGTDWFDAEFRREGVSQREVFAGVVGLCWVAGWLEVRRIGGVKGE</sequence>
<proteinExistence type="predicted"/>
<name>A0AB34KML7_9PEZI</name>
<dbReference type="AlphaFoldDB" id="A0AB34KML7"/>
<dbReference type="Pfam" id="PF20345">
    <property type="entry name" value="DUF6640"/>
    <property type="match status" value="1"/>
</dbReference>
<keyword evidence="2" id="KW-0732">Signal</keyword>
<evidence type="ECO:0000313" key="3">
    <source>
        <dbReference type="EMBL" id="KAL1584947.1"/>
    </source>
</evidence>
<feature type="transmembrane region" description="Helical" evidence="1">
    <location>
        <begin position="120"/>
        <end position="136"/>
    </location>
</feature>
<keyword evidence="1" id="KW-0472">Membrane</keyword>
<keyword evidence="4" id="KW-1185">Reference proteome</keyword>
<feature type="transmembrane region" description="Helical" evidence="1">
    <location>
        <begin position="80"/>
        <end position="100"/>
    </location>
</feature>
<feature type="signal peptide" evidence="2">
    <location>
        <begin position="1"/>
        <end position="21"/>
    </location>
</feature>
<dbReference type="GeneID" id="96007595"/>
<evidence type="ECO:0000256" key="2">
    <source>
        <dbReference type="SAM" id="SignalP"/>
    </source>
</evidence>
<reference evidence="3 4" key="1">
    <citation type="journal article" date="2020" name="Microbiol. Resour. Announc.">
        <title>Draft Genome Sequence of a Cladosporium Species Isolated from the Mesophotic Ascidian Didemnum maculosum.</title>
        <authorList>
            <person name="Gioti A."/>
            <person name="Siaperas R."/>
            <person name="Nikolaivits E."/>
            <person name="Le Goff G."/>
            <person name="Ouazzani J."/>
            <person name="Kotoulas G."/>
            <person name="Topakas E."/>
        </authorList>
    </citation>
    <scope>NUCLEOTIDE SEQUENCE [LARGE SCALE GENOMIC DNA]</scope>
    <source>
        <strain evidence="3 4">TM138-S3</strain>
    </source>
</reference>
<keyword evidence="1" id="KW-1133">Transmembrane helix</keyword>
<gene>
    <name evidence="3" type="ORF">WHR41_06152</name>
</gene>
<dbReference type="RefSeq" id="XP_069228053.1">
    <property type="nucleotide sequence ID" value="XM_069374757.1"/>
</dbReference>
<feature type="chain" id="PRO_5044321536" evidence="2">
    <location>
        <begin position="22"/>
        <end position="145"/>
    </location>
</feature>
<organism evidence="3 4">
    <name type="scientific">Cladosporium halotolerans</name>
    <dbReference type="NCBI Taxonomy" id="1052096"/>
    <lineage>
        <taxon>Eukaryota</taxon>
        <taxon>Fungi</taxon>
        <taxon>Dikarya</taxon>
        <taxon>Ascomycota</taxon>
        <taxon>Pezizomycotina</taxon>
        <taxon>Dothideomycetes</taxon>
        <taxon>Dothideomycetidae</taxon>
        <taxon>Cladosporiales</taxon>
        <taxon>Cladosporiaceae</taxon>
        <taxon>Cladosporium</taxon>
    </lineage>
</organism>
<dbReference type="EMBL" id="JAAQHG020000022">
    <property type="protein sequence ID" value="KAL1584947.1"/>
    <property type="molecule type" value="Genomic_DNA"/>
</dbReference>
<evidence type="ECO:0000256" key="1">
    <source>
        <dbReference type="SAM" id="Phobius"/>
    </source>
</evidence>
<protein>
    <submittedName>
        <fullName evidence="3">Uncharacterized protein</fullName>
    </submittedName>
</protein>
<dbReference type="Proteomes" id="UP000803884">
    <property type="component" value="Unassembled WGS sequence"/>
</dbReference>